<protein>
    <submittedName>
        <fullName evidence="3">Complement component 1 Q subcomponent-binding protein, mitochondrial-like isoform X1</fullName>
    </submittedName>
</protein>
<dbReference type="PANTHER" id="PTHR10826">
    <property type="entry name" value="COMPLEMENT COMPONENT 1"/>
    <property type="match status" value="1"/>
</dbReference>
<evidence type="ECO:0000256" key="1">
    <source>
        <dbReference type="ARBA" id="ARBA00005457"/>
    </source>
</evidence>
<keyword evidence="2" id="KW-1185">Reference proteome</keyword>
<dbReference type="PANTHER" id="PTHR10826:SF1">
    <property type="entry name" value="COMPLEMENT COMPONENT 1 Q SUBCOMPONENT-BINDING PROTEIN, MITOCHONDRIAL"/>
    <property type="match status" value="1"/>
</dbReference>
<proteinExistence type="inferred from homology"/>
<dbReference type="OrthoDB" id="278212at2759"/>
<sequence length="142" mass="16016">MFIVKSIHISFNVNYTSVHVDAKEETNPTSDNVELGEMKSKPTFTVDIVRGNQTLGFTCFFNNQPGASGADDNYNNIFGINEITLYEGEHSNKYLYDLLMNYLEEKGISNEFAEKLIDLSTCYEHTAYVSLVEGLSKFTSVK</sequence>
<reference evidence="3" key="1">
    <citation type="submission" date="2025-08" db="UniProtKB">
        <authorList>
            <consortium name="RefSeq"/>
        </authorList>
    </citation>
    <scope>IDENTIFICATION</scope>
    <source>
        <tissue evidence="3">Whole body</tissue>
    </source>
</reference>
<dbReference type="InterPro" id="IPR003428">
    <property type="entry name" value="MAM33"/>
</dbReference>
<dbReference type="GO" id="GO:0005759">
    <property type="term" value="C:mitochondrial matrix"/>
    <property type="evidence" value="ECO:0007669"/>
    <property type="project" value="InterPro"/>
</dbReference>
<dbReference type="RefSeq" id="XP_024867455.1">
    <property type="nucleotide sequence ID" value="XM_025011687.1"/>
</dbReference>
<dbReference type="Gene3D" id="3.10.280.10">
    <property type="entry name" value="Mitochondrial glycoprotein"/>
    <property type="match status" value="1"/>
</dbReference>
<evidence type="ECO:0000313" key="2">
    <source>
        <dbReference type="Proteomes" id="UP000504618"/>
    </source>
</evidence>
<organism evidence="2 3">
    <name type="scientific">Temnothorax curvispinosus</name>
    <dbReference type="NCBI Taxonomy" id="300111"/>
    <lineage>
        <taxon>Eukaryota</taxon>
        <taxon>Metazoa</taxon>
        <taxon>Ecdysozoa</taxon>
        <taxon>Arthropoda</taxon>
        <taxon>Hexapoda</taxon>
        <taxon>Insecta</taxon>
        <taxon>Pterygota</taxon>
        <taxon>Neoptera</taxon>
        <taxon>Endopterygota</taxon>
        <taxon>Hymenoptera</taxon>
        <taxon>Apocrita</taxon>
        <taxon>Aculeata</taxon>
        <taxon>Formicoidea</taxon>
        <taxon>Formicidae</taxon>
        <taxon>Myrmicinae</taxon>
        <taxon>Temnothorax</taxon>
    </lineage>
</organism>
<dbReference type="AlphaFoldDB" id="A0A6J1PDV7"/>
<evidence type="ECO:0000313" key="3">
    <source>
        <dbReference type="RefSeq" id="XP_024867455.1"/>
    </source>
</evidence>
<name>A0A6J1PDV7_9HYME</name>
<accession>A0A6J1PDV7</accession>
<dbReference type="InterPro" id="IPR036561">
    <property type="entry name" value="MAM33_sf"/>
</dbReference>
<dbReference type="GO" id="GO:0042256">
    <property type="term" value="P:cytosolic ribosome assembly"/>
    <property type="evidence" value="ECO:0007669"/>
    <property type="project" value="TreeGrafter"/>
</dbReference>
<dbReference type="SUPFAM" id="SSF54529">
    <property type="entry name" value="Mitochondrial glycoprotein MAM33-like"/>
    <property type="match status" value="1"/>
</dbReference>
<comment type="similarity">
    <text evidence="1">Belongs to the MAM33 family.</text>
</comment>
<dbReference type="GeneID" id="112451804"/>
<dbReference type="Proteomes" id="UP000504618">
    <property type="component" value="Unplaced"/>
</dbReference>
<gene>
    <name evidence="3" type="primary">LOC112451804</name>
</gene>
<dbReference type="Pfam" id="PF02330">
    <property type="entry name" value="MAM33"/>
    <property type="match status" value="1"/>
</dbReference>